<feature type="transmembrane region" description="Helical" evidence="1">
    <location>
        <begin position="29"/>
        <end position="54"/>
    </location>
</feature>
<name>A0A2P7EH72_9SYNE</name>
<dbReference type="InterPro" id="IPR021434">
    <property type="entry name" value="DUF3082"/>
</dbReference>
<dbReference type="Pfam" id="PF11282">
    <property type="entry name" value="DUF3082"/>
    <property type="match status" value="1"/>
</dbReference>
<dbReference type="RefSeq" id="WP_106498924.1">
    <property type="nucleotide sequence ID" value="NZ_PXVC01000004.1"/>
</dbReference>
<evidence type="ECO:0000313" key="2">
    <source>
        <dbReference type="EMBL" id="PSI02575.1"/>
    </source>
</evidence>
<evidence type="ECO:0000313" key="3">
    <source>
        <dbReference type="Proteomes" id="UP000240206"/>
    </source>
</evidence>
<dbReference type="AlphaFoldDB" id="A0A2P7EH72"/>
<proteinExistence type="predicted"/>
<keyword evidence="1" id="KW-0472">Membrane</keyword>
<keyword evidence="1" id="KW-0812">Transmembrane</keyword>
<accession>A0A2P7EH72</accession>
<dbReference type="Proteomes" id="UP000240206">
    <property type="component" value="Unassembled WGS sequence"/>
</dbReference>
<reference evidence="3" key="1">
    <citation type="submission" date="2018-03" db="EMBL/GenBank/DDBJ databases">
        <title>Ecological and genomic features of two cosmopolitan and abundant freshwater picocyanobacteria.</title>
        <authorList>
            <person name="Cabello-Yeves P.J."/>
            <person name="Picazo A."/>
            <person name="Camacho A."/>
            <person name="Callieri C."/>
            <person name="Rosselli R."/>
            <person name="Roda-Garcia J."/>
            <person name="Coutinho F.H."/>
            <person name="Rodriguez-Valera F."/>
        </authorList>
    </citation>
    <scope>NUCLEOTIDE SEQUENCE [LARGE SCALE GENOMIC DNA]</scope>
    <source>
        <strain evidence="3">Tous</strain>
    </source>
</reference>
<gene>
    <name evidence="2" type="ORF">C7K08_01705</name>
</gene>
<comment type="caution">
    <text evidence="2">The sequence shown here is derived from an EMBL/GenBank/DDBJ whole genome shotgun (WGS) entry which is preliminary data.</text>
</comment>
<sequence>MVLAIGYVDLSVPEPTKQLLPAKKGPLSYLSGSLTSALFCGLALSITWKIIGYYSDRPPHYSQRIAQSIATAVKTLLVGTGCLATFTFGLISIGLFLLLIRSLIPAGPAAAD</sequence>
<protein>
    <submittedName>
        <fullName evidence="2">DUF3082 domain-containing protein</fullName>
    </submittedName>
</protein>
<evidence type="ECO:0000256" key="1">
    <source>
        <dbReference type="SAM" id="Phobius"/>
    </source>
</evidence>
<dbReference type="EMBL" id="PXVC01000004">
    <property type="protein sequence ID" value="PSI02575.1"/>
    <property type="molecule type" value="Genomic_DNA"/>
</dbReference>
<keyword evidence="1" id="KW-1133">Transmembrane helix</keyword>
<feature type="transmembrane region" description="Helical" evidence="1">
    <location>
        <begin position="75"/>
        <end position="100"/>
    </location>
</feature>
<keyword evidence="3" id="KW-1185">Reference proteome</keyword>
<organism evidence="2 3">
    <name type="scientific">Synechococcus lacustris str. Tous</name>
    <dbReference type="NCBI Taxonomy" id="1910958"/>
    <lineage>
        <taxon>Bacteria</taxon>
        <taxon>Bacillati</taxon>
        <taxon>Cyanobacteriota</taxon>
        <taxon>Cyanophyceae</taxon>
        <taxon>Synechococcales</taxon>
        <taxon>Synechococcaceae</taxon>
        <taxon>Synechococcus</taxon>
    </lineage>
</organism>
<dbReference type="STRING" id="1910958.BTM30_00330"/>